<organism evidence="1 2">
    <name type="scientific">Clunio marinus</name>
    <dbReference type="NCBI Taxonomy" id="568069"/>
    <lineage>
        <taxon>Eukaryota</taxon>
        <taxon>Metazoa</taxon>
        <taxon>Ecdysozoa</taxon>
        <taxon>Arthropoda</taxon>
        <taxon>Hexapoda</taxon>
        <taxon>Insecta</taxon>
        <taxon>Pterygota</taxon>
        <taxon>Neoptera</taxon>
        <taxon>Endopterygota</taxon>
        <taxon>Diptera</taxon>
        <taxon>Nematocera</taxon>
        <taxon>Chironomoidea</taxon>
        <taxon>Chironomidae</taxon>
        <taxon>Clunio</taxon>
    </lineage>
</organism>
<keyword evidence="2" id="KW-1185">Reference proteome</keyword>
<dbReference type="AlphaFoldDB" id="A0A1J1HW62"/>
<proteinExistence type="predicted"/>
<name>A0A1J1HW62_9DIPT</name>
<reference evidence="1 2" key="1">
    <citation type="submission" date="2015-04" db="EMBL/GenBank/DDBJ databases">
        <authorList>
            <person name="Syromyatnikov M.Y."/>
            <person name="Popov V.N."/>
        </authorList>
    </citation>
    <scope>NUCLEOTIDE SEQUENCE [LARGE SCALE GENOMIC DNA]</scope>
</reference>
<gene>
    <name evidence="1" type="ORF">CLUMA_CG005250</name>
</gene>
<protein>
    <submittedName>
        <fullName evidence="1">CLUMA_CG005250, isoform A</fullName>
    </submittedName>
</protein>
<sequence length="23" mass="2676">MAEMIIQKQFGLPKQHLARLSVH</sequence>
<evidence type="ECO:0000313" key="1">
    <source>
        <dbReference type="EMBL" id="CRK91596.1"/>
    </source>
</evidence>
<dbReference type="Proteomes" id="UP000183832">
    <property type="component" value="Unassembled WGS sequence"/>
</dbReference>
<dbReference type="EMBL" id="CVRI01000021">
    <property type="protein sequence ID" value="CRK91596.1"/>
    <property type="molecule type" value="Genomic_DNA"/>
</dbReference>
<accession>A0A1J1HW62</accession>
<evidence type="ECO:0000313" key="2">
    <source>
        <dbReference type="Proteomes" id="UP000183832"/>
    </source>
</evidence>